<evidence type="ECO:0000259" key="1">
    <source>
        <dbReference type="PROSITE" id="PS51186"/>
    </source>
</evidence>
<dbReference type="EMBL" id="BBMT01000004">
    <property type="protein sequence ID" value="GAL34298.1"/>
    <property type="molecule type" value="Genomic_DNA"/>
</dbReference>
<dbReference type="Gene3D" id="3.40.630.30">
    <property type="match status" value="1"/>
</dbReference>
<comment type="caution">
    <text evidence="2">The sequence shown here is derived from an EMBL/GenBank/DDBJ whole genome shotgun (WGS) entry which is preliminary data.</text>
</comment>
<proteinExistence type="predicted"/>
<reference evidence="2 3" key="1">
    <citation type="submission" date="2014-09" db="EMBL/GenBank/DDBJ databases">
        <title>Vibrio maritimus JCM 19240. (C210) whole genome shotgun sequence.</title>
        <authorList>
            <person name="Sawabe T."/>
            <person name="Meirelles P."/>
            <person name="Nakanishi M."/>
            <person name="Sayaka M."/>
            <person name="Hattori M."/>
            <person name="Ohkuma M."/>
        </authorList>
    </citation>
    <scope>NUCLEOTIDE SEQUENCE [LARGE SCALE GENOMIC DNA]</scope>
    <source>
        <strain evidence="2 3">JCM 19240</strain>
    </source>
</reference>
<keyword evidence="3" id="KW-1185">Reference proteome</keyword>
<evidence type="ECO:0000313" key="3">
    <source>
        <dbReference type="Proteomes" id="UP000029224"/>
    </source>
</evidence>
<feature type="domain" description="N-acetyltransferase" evidence="1">
    <location>
        <begin position="7"/>
        <end position="141"/>
    </location>
</feature>
<dbReference type="PROSITE" id="PS51186">
    <property type="entry name" value="GNAT"/>
    <property type="match status" value="1"/>
</dbReference>
<dbReference type="GO" id="GO:0016747">
    <property type="term" value="F:acyltransferase activity, transferring groups other than amino-acyl groups"/>
    <property type="evidence" value="ECO:0007669"/>
    <property type="project" value="InterPro"/>
</dbReference>
<name>A0A090T4Y1_9VIBR</name>
<gene>
    <name evidence="2" type="ORF">JCM19240_1206</name>
</gene>
<keyword evidence="2" id="KW-0808">Transferase</keyword>
<protein>
    <submittedName>
        <fullName evidence="2">Acetyltransferase GNAT family</fullName>
    </submittedName>
</protein>
<dbReference type="Proteomes" id="UP000029224">
    <property type="component" value="Unassembled WGS sequence"/>
</dbReference>
<accession>A0A090T4Y1</accession>
<dbReference type="SUPFAM" id="SSF55729">
    <property type="entry name" value="Acyl-CoA N-acyltransferases (Nat)"/>
    <property type="match status" value="1"/>
</dbReference>
<sequence length="155" mass="17604">MMMDSMFEVKSLTHDELPLDLLLIADPEEAAINVYRQRCQAYAALLQGKIVGALLVEIDNEGLRAELYNIAVYDEHQGKGFGGVLLDEALKMLAESGIRKVELGTGTFGYQLSFYQKHGFRVDSVVKNFFLDNYDEPIFEQGIQHKDMLRLVWRG</sequence>
<dbReference type="InterPro" id="IPR016181">
    <property type="entry name" value="Acyl_CoA_acyltransferase"/>
</dbReference>
<dbReference type="Pfam" id="PF00583">
    <property type="entry name" value="Acetyltransf_1"/>
    <property type="match status" value="1"/>
</dbReference>
<dbReference type="CDD" id="cd04301">
    <property type="entry name" value="NAT_SF"/>
    <property type="match status" value="1"/>
</dbReference>
<dbReference type="AlphaFoldDB" id="A0A090T4Y1"/>
<dbReference type="InterPro" id="IPR000182">
    <property type="entry name" value="GNAT_dom"/>
</dbReference>
<evidence type="ECO:0000313" key="2">
    <source>
        <dbReference type="EMBL" id="GAL34298.1"/>
    </source>
</evidence>
<organism evidence="2 3">
    <name type="scientific">Vibrio maritimus</name>
    <dbReference type="NCBI Taxonomy" id="990268"/>
    <lineage>
        <taxon>Bacteria</taxon>
        <taxon>Pseudomonadati</taxon>
        <taxon>Pseudomonadota</taxon>
        <taxon>Gammaproteobacteria</taxon>
        <taxon>Vibrionales</taxon>
        <taxon>Vibrionaceae</taxon>
        <taxon>Vibrio</taxon>
    </lineage>
</organism>
<reference evidence="2 3" key="2">
    <citation type="submission" date="2014-09" db="EMBL/GenBank/DDBJ databases">
        <authorList>
            <consortium name="NBRP consortium"/>
            <person name="Sawabe T."/>
            <person name="Meirelles P."/>
            <person name="Nakanishi M."/>
            <person name="Sayaka M."/>
            <person name="Hattori M."/>
            <person name="Ohkuma M."/>
        </authorList>
    </citation>
    <scope>NUCLEOTIDE SEQUENCE [LARGE SCALE GENOMIC DNA]</scope>
    <source>
        <strain evidence="2 3">JCM 19240</strain>
    </source>
</reference>